<evidence type="ECO:0000313" key="2">
    <source>
        <dbReference type="EMBL" id="CAL1133162.1"/>
    </source>
</evidence>
<dbReference type="EMBL" id="CAMXCT020000513">
    <property type="protein sequence ID" value="CAL1133162.1"/>
    <property type="molecule type" value="Genomic_DNA"/>
</dbReference>
<accession>A0A9P1BUA5</accession>
<reference evidence="1" key="1">
    <citation type="submission" date="2022-10" db="EMBL/GenBank/DDBJ databases">
        <authorList>
            <person name="Chen Y."/>
            <person name="Dougan E. K."/>
            <person name="Chan C."/>
            <person name="Rhodes N."/>
            <person name="Thang M."/>
        </authorList>
    </citation>
    <scope>NUCLEOTIDE SEQUENCE</scope>
</reference>
<evidence type="ECO:0000313" key="3">
    <source>
        <dbReference type="Proteomes" id="UP001152797"/>
    </source>
</evidence>
<name>A0A9P1BUA5_9DINO</name>
<keyword evidence="3" id="KW-1185">Reference proteome</keyword>
<organism evidence="1">
    <name type="scientific">Cladocopium goreaui</name>
    <dbReference type="NCBI Taxonomy" id="2562237"/>
    <lineage>
        <taxon>Eukaryota</taxon>
        <taxon>Sar</taxon>
        <taxon>Alveolata</taxon>
        <taxon>Dinophyceae</taxon>
        <taxon>Suessiales</taxon>
        <taxon>Symbiodiniaceae</taxon>
        <taxon>Cladocopium</taxon>
    </lineage>
</organism>
<dbReference type="EMBL" id="CAMXCT030000513">
    <property type="protein sequence ID" value="CAL4767099.1"/>
    <property type="molecule type" value="Genomic_DNA"/>
</dbReference>
<dbReference type="EMBL" id="CAMXCT010000513">
    <property type="protein sequence ID" value="CAI3979787.1"/>
    <property type="molecule type" value="Genomic_DNA"/>
</dbReference>
<protein>
    <submittedName>
        <fullName evidence="1">Uncharacterized protein</fullName>
    </submittedName>
</protein>
<sequence>MSDALPSKFQRQLDLTNKQFAIVSWGIDFRYRVGSGYKLGRECMPYKLIQEFGDAAIIQSDVRSTWKSDPNGKYTLEEMCQTDECKELLGQIQCIGGASSHNEVEDLGVAIQNYLEDTRLYWLEDLRTANAELEGHLKATPKQTQKSDDGPDEWVPWMHLPWMHLPWMHIIFTNAQLLPLDMPQVRQQLRQEACLNLAMYNDEGRDYAKNLATKLGRPFA</sequence>
<comment type="caution">
    <text evidence="1">The sequence shown here is derived from an EMBL/GenBank/DDBJ whole genome shotgun (WGS) entry which is preliminary data.</text>
</comment>
<dbReference type="Proteomes" id="UP001152797">
    <property type="component" value="Unassembled WGS sequence"/>
</dbReference>
<dbReference type="AlphaFoldDB" id="A0A9P1BUA5"/>
<proteinExistence type="predicted"/>
<reference evidence="2" key="2">
    <citation type="submission" date="2024-04" db="EMBL/GenBank/DDBJ databases">
        <authorList>
            <person name="Chen Y."/>
            <person name="Shah S."/>
            <person name="Dougan E. K."/>
            <person name="Thang M."/>
            <person name="Chan C."/>
        </authorList>
    </citation>
    <scope>NUCLEOTIDE SEQUENCE [LARGE SCALE GENOMIC DNA]</scope>
</reference>
<evidence type="ECO:0000313" key="1">
    <source>
        <dbReference type="EMBL" id="CAI3979787.1"/>
    </source>
</evidence>
<gene>
    <name evidence="1" type="ORF">C1SCF055_LOCUS7716</name>
</gene>